<dbReference type="PANTHER" id="PTHR30616:SF2">
    <property type="entry name" value="PURINE NUCLEOSIDE PHOSPHORYLASE LACC1"/>
    <property type="match status" value="1"/>
</dbReference>
<dbReference type="EMBL" id="FNFH01000009">
    <property type="protein sequence ID" value="SDK80596.1"/>
    <property type="molecule type" value="Genomic_DNA"/>
</dbReference>
<comment type="catalytic activity">
    <reaction evidence="7">
        <text>adenosine + H2O + H(+) = inosine + NH4(+)</text>
        <dbReference type="Rhea" id="RHEA:24408"/>
        <dbReference type="ChEBI" id="CHEBI:15377"/>
        <dbReference type="ChEBI" id="CHEBI:15378"/>
        <dbReference type="ChEBI" id="CHEBI:16335"/>
        <dbReference type="ChEBI" id="CHEBI:17596"/>
        <dbReference type="ChEBI" id="CHEBI:28938"/>
        <dbReference type="EC" id="3.5.4.4"/>
    </reaction>
    <physiologicalReaction direction="left-to-right" evidence="7">
        <dbReference type="Rhea" id="RHEA:24409"/>
    </physiologicalReaction>
</comment>
<dbReference type="CDD" id="cd16833">
    <property type="entry name" value="YfiH"/>
    <property type="match status" value="1"/>
</dbReference>
<dbReference type="PANTHER" id="PTHR30616">
    <property type="entry name" value="UNCHARACTERIZED PROTEIN YFIH"/>
    <property type="match status" value="1"/>
</dbReference>
<evidence type="ECO:0000256" key="7">
    <source>
        <dbReference type="ARBA" id="ARBA00047989"/>
    </source>
</evidence>
<keyword evidence="3" id="KW-0808">Transferase</keyword>
<dbReference type="Pfam" id="PF02578">
    <property type="entry name" value="Cu-oxidase_4"/>
    <property type="match status" value="1"/>
</dbReference>
<evidence type="ECO:0000256" key="6">
    <source>
        <dbReference type="ARBA" id="ARBA00022833"/>
    </source>
</evidence>
<sequence length="253" mass="27387">MSVDHYLKPDWSAPAHVHAVTTLRSGGHSGGPYSSFNLAAHVGDDDGAVEANRRLLGKELELPVEPQWLEQIHSDRIVEARGDGLVRTADASIAREAGIVCAVLTADCLPLLLCNRAGTQVAAVHAGWRGLATGVVRNSVRAFDCNPDELLAWLGPAIGPRAFETGVDVLEMFFEHAMDSEHTEKVAGCFRPHSAKPLHFLADIYALARAELQSLGVTEITGGDHCTFEESDAFYSYRRDGETGRMATLVWLA</sequence>
<dbReference type="RefSeq" id="WP_091517074.1">
    <property type="nucleotide sequence ID" value="NZ_FNFH01000009.1"/>
</dbReference>
<gene>
    <name evidence="11" type="ORF">SAMN05216212_3265</name>
</gene>
<comment type="similarity">
    <text evidence="2 10">Belongs to the purine nucleoside phosphorylase YfiH/LACC1 family.</text>
</comment>
<evidence type="ECO:0000256" key="3">
    <source>
        <dbReference type="ARBA" id="ARBA00022679"/>
    </source>
</evidence>
<dbReference type="InterPro" id="IPR003730">
    <property type="entry name" value="Cu_polyphenol_OxRdtase"/>
</dbReference>
<dbReference type="Proteomes" id="UP000199305">
    <property type="component" value="Unassembled WGS sequence"/>
</dbReference>
<comment type="catalytic activity">
    <reaction evidence="8">
        <text>adenosine + phosphate = alpha-D-ribose 1-phosphate + adenine</text>
        <dbReference type="Rhea" id="RHEA:27642"/>
        <dbReference type="ChEBI" id="CHEBI:16335"/>
        <dbReference type="ChEBI" id="CHEBI:16708"/>
        <dbReference type="ChEBI" id="CHEBI:43474"/>
        <dbReference type="ChEBI" id="CHEBI:57720"/>
        <dbReference type="EC" id="2.4.2.1"/>
    </reaction>
    <physiologicalReaction direction="left-to-right" evidence="8">
        <dbReference type="Rhea" id="RHEA:27643"/>
    </physiologicalReaction>
</comment>
<evidence type="ECO:0000256" key="8">
    <source>
        <dbReference type="ARBA" id="ARBA00048968"/>
    </source>
</evidence>
<comment type="catalytic activity">
    <reaction evidence="9">
        <text>S-methyl-5'-thioadenosine + phosphate = 5-(methylsulfanyl)-alpha-D-ribose 1-phosphate + adenine</text>
        <dbReference type="Rhea" id="RHEA:11852"/>
        <dbReference type="ChEBI" id="CHEBI:16708"/>
        <dbReference type="ChEBI" id="CHEBI:17509"/>
        <dbReference type="ChEBI" id="CHEBI:43474"/>
        <dbReference type="ChEBI" id="CHEBI:58533"/>
        <dbReference type="EC" id="2.4.2.28"/>
    </reaction>
    <physiologicalReaction direction="left-to-right" evidence="9">
        <dbReference type="Rhea" id="RHEA:11853"/>
    </physiologicalReaction>
</comment>
<evidence type="ECO:0000313" key="12">
    <source>
        <dbReference type="Proteomes" id="UP000199305"/>
    </source>
</evidence>
<dbReference type="GO" id="GO:0016787">
    <property type="term" value="F:hydrolase activity"/>
    <property type="evidence" value="ECO:0007669"/>
    <property type="project" value="UniProtKB-KW"/>
</dbReference>
<evidence type="ECO:0000256" key="9">
    <source>
        <dbReference type="ARBA" id="ARBA00049893"/>
    </source>
</evidence>
<organism evidence="11 12">
    <name type="scientific">Microbulbifer yueqingensis</name>
    <dbReference type="NCBI Taxonomy" id="658219"/>
    <lineage>
        <taxon>Bacteria</taxon>
        <taxon>Pseudomonadati</taxon>
        <taxon>Pseudomonadota</taxon>
        <taxon>Gammaproteobacteria</taxon>
        <taxon>Cellvibrionales</taxon>
        <taxon>Microbulbiferaceae</taxon>
        <taxon>Microbulbifer</taxon>
    </lineage>
</organism>
<comment type="catalytic activity">
    <reaction evidence="1">
        <text>inosine + phosphate = alpha-D-ribose 1-phosphate + hypoxanthine</text>
        <dbReference type="Rhea" id="RHEA:27646"/>
        <dbReference type="ChEBI" id="CHEBI:17368"/>
        <dbReference type="ChEBI" id="CHEBI:17596"/>
        <dbReference type="ChEBI" id="CHEBI:43474"/>
        <dbReference type="ChEBI" id="CHEBI:57720"/>
        <dbReference type="EC" id="2.4.2.1"/>
    </reaction>
    <physiologicalReaction direction="left-to-right" evidence="1">
        <dbReference type="Rhea" id="RHEA:27647"/>
    </physiologicalReaction>
</comment>
<keyword evidence="6" id="KW-0862">Zinc</keyword>
<keyword evidence="12" id="KW-1185">Reference proteome</keyword>
<dbReference type="SUPFAM" id="SSF64438">
    <property type="entry name" value="CNF1/YfiH-like putative cysteine hydrolases"/>
    <property type="match status" value="1"/>
</dbReference>
<evidence type="ECO:0000256" key="1">
    <source>
        <dbReference type="ARBA" id="ARBA00000553"/>
    </source>
</evidence>
<dbReference type="GO" id="GO:0017061">
    <property type="term" value="F:S-methyl-5-thioadenosine phosphorylase activity"/>
    <property type="evidence" value="ECO:0007669"/>
    <property type="project" value="UniProtKB-EC"/>
</dbReference>
<dbReference type="STRING" id="658219.SAMN05216212_3265"/>
<accession>A0A1G9EWS0</accession>
<dbReference type="GO" id="GO:0005507">
    <property type="term" value="F:copper ion binding"/>
    <property type="evidence" value="ECO:0007669"/>
    <property type="project" value="TreeGrafter"/>
</dbReference>
<keyword evidence="5" id="KW-0378">Hydrolase</keyword>
<dbReference type="Gene3D" id="3.60.140.10">
    <property type="entry name" value="CNF1/YfiH-like putative cysteine hydrolases"/>
    <property type="match status" value="1"/>
</dbReference>
<dbReference type="AlphaFoldDB" id="A0A1G9EWS0"/>
<keyword evidence="4" id="KW-0479">Metal-binding</keyword>
<evidence type="ECO:0000256" key="10">
    <source>
        <dbReference type="RuleBase" id="RU361274"/>
    </source>
</evidence>
<dbReference type="NCBIfam" id="TIGR00726">
    <property type="entry name" value="peptidoglycan editing factor PgeF"/>
    <property type="match status" value="1"/>
</dbReference>
<evidence type="ECO:0000256" key="2">
    <source>
        <dbReference type="ARBA" id="ARBA00007353"/>
    </source>
</evidence>
<evidence type="ECO:0000256" key="4">
    <source>
        <dbReference type="ARBA" id="ARBA00022723"/>
    </source>
</evidence>
<dbReference type="InterPro" id="IPR011324">
    <property type="entry name" value="Cytotoxic_necrot_fac-like_cat"/>
</dbReference>
<dbReference type="OrthoDB" id="4279at2"/>
<protein>
    <recommendedName>
        <fullName evidence="10">Purine nucleoside phosphorylase</fullName>
    </recommendedName>
</protein>
<name>A0A1G9EWS0_9GAMM</name>
<evidence type="ECO:0000256" key="5">
    <source>
        <dbReference type="ARBA" id="ARBA00022801"/>
    </source>
</evidence>
<proteinExistence type="inferred from homology"/>
<evidence type="ECO:0000313" key="11">
    <source>
        <dbReference type="EMBL" id="SDK80596.1"/>
    </source>
</evidence>
<dbReference type="InterPro" id="IPR038371">
    <property type="entry name" value="Cu_polyphenol_OxRdtase_sf"/>
</dbReference>
<reference evidence="12" key="1">
    <citation type="submission" date="2016-10" db="EMBL/GenBank/DDBJ databases">
        <authorList>
            <person name="Varghese N."/>
            <person name="Submissions S."/>
        </authorList>
    </citation>
    <scope>NUCLEOTIDE SEQUENCE [LARGE SCALE GENOMIC DNA]</scope>
    <source>
        <strain evidence="12">CGMCC 1.10658</strain>
    </source>
</reference>